<keyword evidence="9" id="KW-0010">Activator</keyword>
<evidence type="ECO:0000256" key="1">
    <source>
        <dbReference type="ARBA" id="ARBA00004123"/>
    </source>
</evidence>
<keyword evidence="6 13" id="KW-0347">Helicase</keyword>
<keyword evidence="4 13" id="KW-0227">DNA damage</keyword>
<comment type="function">
    <text evidence="13">DNA helicase participates in several chromatin remodeling complexes, including the SWR1 and the INO80 complexes.</text>
</comment>
<evidence type="ECO:0000256" key="5">
    <source>
        <dbReference type="ARBA" id="ARBA00022801"/>
    </source>
</evidence>
<reference evidence="17 18" key="1">
    <citation type="submission" date="2019-02" db="EMBL/GenBank/DDBJ databases">
        <title>Genome sequencing of the rare red list fungi Antrodiella citrinella (Flaviporus citrinellus).</title>
        <authorList>
            <person name="Buettner E."/>
            <person name="Kellner H."/>
        </authorList>
    </citation>
    <scope>NUCLEOTIDE SEQUENCE [LARGE SCALE GENOMIC DNA]</scope>
    <source>
        <strain evidence="17 18">DSM 108506</strain>
    </source>
</reference>
<dbReference type="GO" id="GO:0032991">
    <property type="term" value="C:protein-containing complex"/>
    <property type="evidence" value="ECO:0007669"/>
    <property type="project" value="UniProtKB-ARBA"/>
</dbReference>
<keyword evidence="8 13" id="KW-0805">Transcription regulation</keyword>
<keyword evidence="15" id="KW-1133">Transmembrane helix</keyword>
<evidence type="ECO:0000256" key="14">
    <source>
        <dbReference type="SAM" id="MobiDB-lite"/>
    </source>
</evidence>
<comment type="similarity">
    <text evidence="2 13">Belongs to the RuvB family.</text>
</comment>
<dbReference type="SUPFAM" id="SSF50249">
    <property type="entry name" value="Nucleic acid-binding proteins"/>
    <property type="match status" value="1"/>
</dbReference>
<feature type="region of interest" description="Disordered" evidence="14">
    <location>
        <begin position="179"/>
        <end position="213"/>
    </location>
</feature>
<keyword evidence="11 13" id="KW-0234">DNA repair</keyword>
<evidence type="ECO:0000256" key="15">
    <source>
        <dbReference type="SAM" id="Phobius"/>
    </source>
</evidence>
<dbReference type="AlphaFoldDB" id="A0A4S4N273"/>
<evidence type="ECO:0000256" key="7">
    <source>
        <dbReference type="ARBA" id="ARBA00022840"/>
    </source>
</evidence>
<dbReference type="GO" id="GO:0005634">
    <property type="term" value="C:nucleus"/>
    <property type="evidence" value="ECO:0007669"/>
    <property type="project" value="UniProtKB-SubCell"/>
</dbReference>
<evidence type="ECO:0000256" key="8">
    <source>
        <dbReference type="ARBA" id="ARBA00023015"/>
    </source>
</evidence>
<keyword evidence="12 13" id="KW-0539">Nucleus</keyword>
<dbReference type="PANTHER" id="PTHR11093">
    <property type="entry name" value="RUVB-RELATED REPTIN AND PONTIN"/>
    <property type="match status" value="1"/>
</dbReference>
<sequence>MKRAGETSDTPAQAPVQPPSNNVPKIGGTFGGFIALIVCLATIVVFACIGIFILLLKHKPDPYERHYRQAMFGKRENGVYEAPLGPQGMRAKFKHFFGGGKKSEGWMRTGNGSEEWNASDHHLVGGQTTRGMAASDAAHVPSARRSSTAESIELSVPSGPTTAAGAALDQTVTYADPFRPVVSPTASSDSGNSDRHIPEEDGRFSVPSGVGTTHSMRKFDGGTKFKEAIDFHHIVHDKISSDCFTFAHQGNCIDIRGLAAAGSAVFIGQTNAREACGVVVDLVKSRKFSGRASLLVGVPGTGKTALALAISHELGVKVPFCPMVGSEVYSTELKKTEMLTEAFRRAIGLRIRGTKDIYEGEVTELTPTEATNPLSGYGKTISHVVVGLKTVKGTKQLRLDPSIYEAILKEKVVVGDARVGRSDAYAASFDLESETYVPLPKGDDRKLNELVQDVTLGDLDATNARPQGGQDIMSVMGSLIKSGRIEVTDKLRREVNKIVQGYVDQGVAEVVPGVVFIDEGAYAKY</sequence>
<dbReference type="SUPFAM" id="SSF52540">
    <property type="entry name" value="P-loop containing nucleoside triphosphate hydrolases"/>
    <property type="match status" value="1"/>
</dbReference>
<evidence type="ECO:0000256" key="4">
    <source>
        <dbReference type="ARBA" id="ARBA00022763"/>
    </source>
</evidence>
<dbReference type="GO" id="GO:0006325">
    <property type="term" value="P:chromatin organization"/>
    <property type="evidence" value="ECO:0007669"/>
    <property type="project" value="UniProtKB-KW"/>
</dbReference>
<dbReference type="OrthoDB" id="10060499at2759"/>
<dbReference type="InterPro" id="IPR012340">
    <property type="entry name" value="NA-bd_OB-fold"/>
</dbReference>
<gene>
    <name evidence="17" type="ORF">EUX98_g2336</name>
</gene>
<dbReference type="Proteomes" id="UP000308730">
    <property type="component" value="Unassembled WGS sequence"/>
</dbReference>
<dbReference type="FunFam" id="2.40.50.360:FF:000001">
    <property type="entry name" value="RuvB-like helicase"/>
    <property type="match status" value="1"/>
</dbReference>
<dbReference type="GO" id="GO:0005524">
    <property type="term" value="F:ATP binding"/>
    <property type="evidence" value="ECO:0007669"/>
    <property type="project" value="UniProtKB-KW"/>
</dbReference>
<proteinExistence type="inferred from homology"/>
<dbReference type="GO" id="GO:0003678">
    <property type="term" value="F:DNA helicase activity"/>
    <property type="evidence" value="ECO:0007669"/>
    <property type="project" value="UniProtKB-EC"/>
</dbReference>
<evidence type="ECO:0000256" key="12">
    <source>
        <dbReference type="ARBA" id="ARBA00023242"/>
    </source>
</evidence>
<evidence type="ECO:0000256" key="9">
    <source>
        <dbReference type="ARBA" id="ARBA00023159"/>
    </source>
</evidence>
<keyword evidence="15" id="KW-0812">Transmembrane</keyword>
<name>A0A4S4N273_9APHY</name>
<evidence type="ECO:0000256" key="13">
    <source>
        <dbReference type="RuleBase" id="RU363048"/>
    </source>
</evidence>
<evidence type="ECO:0000256" key="11">
    <source>
        <dbReference type="ARBA" id="ARBA00023204"/>
    </source>
</evidence>
<dbReference type="EMBL" id="SGPM01000035">
    <property type="protein sequence ID" value="THH31851.1"/>
    <property type="molecule type" value="Genomic_DNA"/>
</dbReference>
<dbReference type="Gene3D" id="2.40.50.360">
    <property type="entry name" value="RuvB-like helicase, domain II"/>
    <property type="match status" value="1"/>
</dbReference>
<feature type="region of interest" description="Disordered" evidence="14">
    <location>
        <begin position="1"/>
        <end position="21"/>
    </location>
</feature>
<evidence type="ECO:0000313" key="18">
    <source>
        <dbReference type="Proteomes" id="UP000308730"/>
    </source>
</evidence>
<comment type="catalytic activity">
    <reaction evidence="13">
        <text>ATP + H2O = ADP + phosphate + H(+)</text>
        <dbReference type="Rhea" id="RHEA:13065"/>
        <dbReference type="ChEBI" id="CHEBI:15377"/>
        <dbReference type="ChEBI" id="CHEBI:15378"/>
        <dbReference type="ChEBI" id="CHEBI:30616"/>
        <dbReference type="ChEBI" id="CHEBI:43474"/>
        <dbReference type="ChEBI" id="CHEBI:456216"/>
        <dbReference type="EC" id="3.6.4.12"/>
    </reaction>
</comment>
<dbReference type="Pfam" id="PF06068">
    <property type="entry name" value="TIP49"/>
    <property type="match status" value="1"/>
</dbReference>
<protein>
    <recommendedName>
        <fullName evidence="13">RuvB-like helicase</fullName>
        <ecNumber evidence="13">3.6.4.12</ecNumber>
    </recommendedName>
</protein>
<keyword evidence="15" id="KW-0472">Membrane</keyword>
<evidence type="ECO:0000256" key="10">
    <source>
        <dbReference type="ARBA" id="ARBA00023163"/>
    </source>
</evidence>
<keyword evidence="13" id="KW-0156">Chromatin regulator</keyword>
<keyword evidence="7 13" id="KW-0067">ATP-binding</keyword>
<evidence type="ECO:0000313" key="17">
    <source>
        <dbReference type="EMBL" id="THH31851.1"/>
    </source>
</evidence>
<keyword evidence="5 13" id="KW-0378">Hydrolase</keyword>
<dbReference type="InterPro" id="IPR010339">
    <property type="entry name" value="TIP49_P-loop"/>
</dbReference>
<feature type="domain" description="TIP49 P-loop" evidence="16">
    <location>
        <begin position="254"/>
        <end position="519"/>
    </location>
</feature>
<keyword evidence="3 13" id="KW-0547">Nucleotide-binding</keyword>
<dbReference type="EC" id="3.6.4.12" evidence="13"/>
<organism evidence="17 18">
    <name type="scientific">Antrodiella citrinella</name>
    <dbReference type="NCBI Taxonomy" id="2447956"/>
    <lineage>
        <taxon>Eukaryota</taxon>
        <taxon>Fungi</taxon>
        <taxon>Dikarya</taxon>
        <taxon>Basidiomycota</taxon>
        <taxon>Agaricomycotina</taxon>
        <taxon>Agaricomycetes</taxon>
        <taxon>Polyporales</taxon>
        <taxon>Steccherinaceae</taxon>
        <taxon>Antrodiella</taxon>
    </lineage>
</organism>
<dbReference type="Gene3D" id="3.40.50.300">
    <property type="entry name" value="P-loop containing nucleotide triphosphate hydrolases"/>
    <property type="match status" value="1"/>
</dbReference>
<evidence type="ECO:0000256" key="3">
    <source>
        <dbReference type="ARBA" id="ARBA00022741"/>
    </source>
</evidence>
<evidence type="ECO:0000256" key="2">
    <source>
        <dbReference type="ARBA" id="ARBA00007519"/>
    </source>
</evidence>
<dbReference type="InterPro" id="IPR027238">
    <property type="entry name" value="RuvB-like"/>
</dbReference>
<evidence type="ECO:0000259" key="16">
    <source>
        <dbReference type="Pfam" id="PF06068"/>
    </source>
</evidence>
<dbReference type="InterPro" id="IPR042487">
    <property type="entry name" value="RuvBL1/2_DNA/RNA_bd_dom"/>
</dbReference>
<dbReference type="InterPro" id="IPR027417">
    <property type="entry name" value="P-loop_NTPase"/>
</dbReference>
<comment type="subcellular location">
    <subcellularLocation>
        <location evidence="1 13">Nucleus</location>
    </subcellularLocation>
</comment>
<feature type="transmembrane region" description="Helical" evidence="15">
    <location>
        <begin position="30"/>
        <end position="56"/>
    </location>
</feature>
<feature type="compositionally biased region" description="Basic and acidic residues" evidence="14">
    <location>
        <begin position="192"/>
        <end position="203"/>
    </location>
</feature>
<accession>A0A4S4N273</accession>
<keyword evidence="10 13" id="KW-0804">Transcription</keyword>
<comment type="caution">
    <text evidence="17">The sequence shown here is derived from an EMBL/GenBank/DDBJ whole genome shotgun (WGS) entry which is preliminary data.</text>
</comment>
<keyword evidence="18" id="KW-1185">Reference proteome</keyword>
<dbReference type="GO" id="GO:0016887">
    <property type="term" value="F:ATP hydrolysis activity"/>
    <property type="evidence" value="ECO:0007669"/>
    <property type="project" value="RHEA"/>
</dbReference>
<evidence type="ECO:0000256" key="6">
    <source>
        <dbReference type="ARBA" id="ARBA00022806"/>
    </source>
</evidence>
<dbReference type="GO" id="GO:0006281">
    <property type="term" value="P:DNA repair"/>
    <property type="evidence" value="ECO:0007669"/>
    <property type="project" value="UniProtKB-KW"/>
</dbReference>